<organism evidence="1 2">
    <name type="scientific">Ancylostoma duodenale</name>
    <dbReference type="NCBI Taxonomy" id="51022"/>
    <lineage>
        <taxon>Eukaryota</taxon>
        <taxon>Metazoa</taxon>
        <taxon>Ecdysozoa</taxon>
        <taxon>Nematoda</taxon>
        <taxon>Chromadorea</taxon>
        <taxon>Rhabditida</taxon>
        <taxon>Rhabditina</taxon>
        <taxon>Rhabditomorpha</taxon>
        <taxon>Strongyloidea</taxon>
        <taxon>Ancylostomatidae</taxon>
        <taxon>Ancylostomatinae</taxon>
        <taxon>Ancylostoma</taxon>
    </lineage>
</organism>
<dbReference type="OrthoDB" id="428346at2759"/>
<reference evidence="1 2" key="1">
    <citation type="submission" date="2013-12" db="EMBL/GenBank/DDBJ databases">
        <title>Draft genome of the parsitic nematode Ancylostoma duodenale.</title>
        <authorList>
            <person name="Mitreva M."/>
        </authorList>
    </citation>
    <scope>NUCLEOTIDE SEQUENCE [LARGE SCALE GENOMIC DNA]</scope>
    <source>
        <strain evidence="1 2">Zhejiang</strain>
    </source>
</reference>
<sequence length="74" mass="8498">MELAENWQKYGDPIDPIGDLREVWKTACLLKPGGFEWVATYRGHTHVAVQLTQCDLEYAPNPPAKQDLFVLRKQ</sequence>
<name>A0A0C2CUJ7_9BILA</name>
<accession>A0A0C2CUJ7</accession>
<dbReference type="EMBL" id="KN741070">
    <property type="protein sequence ID" value="KIH53492.1"/>
    <property type="molecule type" value="Genomic_DNA"/>
</dbReference>
<evidence type="ECO:0000313" key="2">
    <source>
        <dbReference type="Proteomes" id="UP000054047"/>
    </source>
</evidence>
<keyword evidence="2" id="KW-1185">Reference proteome</keyword>
<dbReference type="Pfam" id="PF03269">
    <property type="entry name" value="DUF268"/>
    <property type="match status" value="1"/>
</dbReference>
<proteinExistence type="predicted"/>
<evidence type="ECO:0000313" key="1">
    <source>
        <dbReference type="EMBL" id="KIH53492.1"/>
    </source>
</evidence>
<gene>
    <name evidence="1" type="ORF">ANCDUO_16379</name>
</gene>
<dbReference type="InterPro" id="IPR004951">
    <property type="entry name" value="DUF268_CAE_spp"/>
</dbReference>
<dbReference type="AlphaFoldDB" id="A0A0C2CUJ7"/>
<protein>
    <submittedName>
        <fullName evidence="1">Uncharacterized protein</fullName>
    </submittedName>
</protein>
<dbReference type="Proteomes" id="UP000054047">
    <property type="component" value="Unassembled WGS sequence"/>
</dbReference>